<evidence type="ECO:0000313" key="3">
    <source>
        <dbReference type="EMBL" id="GAQ24433.1"/>
    </source>
</evidence>
<gene>
    <name evidence="3" type="ORF">TSYNT_5260</name>
</gene>
<reference evidence="3" key="1">
    <citation type="journal article" date="2016" name="Genome Announc.">
        <title>Draft Genome Sequence of the Syntrophic Lactate-Degrading Bacterium Tepidanaerobacter syntrophicus JLT.</title>
        <authorList>
            <person name="Matsuura N."/>
            <person name="Ohashi A."/>
            <person name="Tourlousse D.M."/>
            <person name="Sekiguchi Y."/>
        </authorList>
    </citation>
    <scope>NUCLEOTIDE SEQUENCE [LARGE SCALE GENOMIC DNA]</scope>
    <source>
        <strain evidence="3">JL</strain>
    </source>
</reference>
<accession>A0A0U9HKU9</accession>
<evidence type="ECO:0000313" key="4">
    <source>
        <dbReference type="Proteomes" id="UP000062160"/>
    </source>
</evidence>
<dbReference type="STRING" id="224999.GCA_001485475_00415"/>
<name>A0A0U9HKU9_9FIRM</name>
<evidence type="ECO:0000256" key="1">
    <source>
        <dbReference type="SAM" id="Coils"/>
    </source>
</evidence>
<dbReference type="Proteomes" id="UP000062160">
    <property type="component" value="Unassembled WGS sequence"/>
</dbReference>
<keyword evidence="2" id="KW-0472">Membrane</keyword>
<dbReference type="EMBL" id="DF976999">
    <property type="protein sequence ID" value="GAQ24433.1"/>
    <property type="molecule type" value="Genomic_DNA"/>
</dbReference>
<evidence type="ECO:0000256" key="2">
    <source>
        <dbReference type="SAM" id="Phobius"/>
    </source>
</evidence>
<sequence>MLINIKYLVITVISIFLALGIGILVGVQMDSEEIIVEQQEITLQKMEEKFSELNQTNEELKNQIQKLSDANQLSETYIKNIFPDYIKGKLAGMHVVVVETSGDYVYTEMRQALKTAGADVVSISFDNDKLFNMTEEDESELMAYFKLASKENIIPAIVKNVSDAAYGKANKENLAFLIEKGILYVSGNLETPANYVVIAGGSSRDEGDNRYEAIDIPLIRELKKYSLPVIGVETTDAKISYIEMYKKQNISTVDNVDTVIGQTSLILVMTGKEGHYGVKNSANSLMPFLSEEEKTQ</sequence>
<keyword evidence="1" id="KW-0175">Coiled coil</keyword>
<keyword evidence="2" id="KW-1133">Transmembrane helix</keyword>
<protein>
    <submittedName>
        <fullName evidence="3">Copper transport outer membrane protein, MctB</fullName>
    </submittedName>
</protein>
<dbReference type="GO" id="GO:0016020">
    <property type="term" value="C:membrane"/>
    <property type="evidence" value="ECO:0007669"/>
    <property type="project" value="InterPro"/>
</dbReference>
<keyword evidence="4" id="KW-1185">Reference proteome</keyword>
<dbReference type="InterPro" id="IPR021522">
    <property type="entry name" value="MctB"/>
</dbReference>
<proteinExistence type="predicted"/>
<dbReference type="GO" id="GO:0055070">
    <property type="term" value="P:copper ion homeostasis"/>
    <property type="evidence" value="ECO:0007669"/>
    <property type="project" value="InterPro"/>
</dbReference>
<dbReference type="RefSeq" id="WP_059031502.1">
    <property type="nucleotide sequence ID" value="NZ_DF976999.1"/>
</dbReference>
<dbReference type="AlphaFoldDB" id="A0A0U9HKU9"/>
<organism evidence="3">
    <name type="scientific">Tepidanaerobacter syntrophicus</name>
    <dbReference type="NCBI Taxonomy" id="224999"/>
    <lineage>
        <taxon>Bacteria</taxon>
        <taxon>Bacillati</taxon>
        <taxon>Bacillota</taxon>
        <taxon>Clostridia</taxon>
        <taxon>Thermosediminibacterales</taxon>
        <taxon>Tepidanaerobacteraceae</taxon>
        <taxon>Tepidanaerobacter</taxon>
    </lineage>
</organism>
<feature type="transmembrane region" description="Helical" evidence="2">
    <location>
        <begin position="7"/>
        <end position="27"/>
    </location>
</feature>
<dbReference type="Pfam" id="PF11382">
    <property type="entry name" value="MctB"/>
    <property type="match status" value="1"/>
</dbReference>
<keyword evidence="2" id="KW-0812">Transmembrane</keyword>
<feature type="coiled-coil region" evidence="1">
    <location>
        <begin position="29"/>
        <end position="77"/>
    </location>
</feature>
<dbReference type="OrthoDB" id="2382049at2"/>